<sequence length="433" mass="49448">MSKVREVLEQNPNLCNHFTNHRTVFIHGYGNASFTQKIEGVKGLSVEERENARMLHNLPFNEEIYFLIETDQPWFLPILFPSNHSVVFTDKGISIVAESSSHSFDKFISWAIIKDAHLRGDKFVFETSNDEIIIDNQLIYSIDDKEKYRTDAEVIAKLIHLIAAQYESAEKRLNEMIGLDKVKRKIKVLTNFVKMHKMRKDKGMNVMMPSLHLVFMGNPGTGKTEVARLIAEIFQEIGLLSRGHLVEARRSDLVEKYVGHTAKKVEEVVMNALGGVLFIDEAYALTNGGTQDFGPEAIDTLTPLMENYRENLIVIAAGYTKDMERFLAANQGLSSRFSEVIHFDDYNLDELTQIFEKMCHDRGYELTDAAKLHARKLIMKSFGTDAAKFGNGRGVRNLFEKVYMKQADRLGTKDYVTEAEMTVFEPEDFDISY</sequence>
<dbReference type="Gene3D" id="1.10.8.60">
    <property type="match status" value="1"/>
</dbReference>
<dbReference type="FunFam" id="3.40.50.300:FF:000216">
    <property type="entry name" value="Type VII secretion ATPase EccA"/>
    <property type="match status" value="1"/>
</dbReference>
<comment type="caution">
    <text evidence="5">The sequence shown here is derived from an EMBL/GenBank/DDBJ whole genome shotgun (WGS) entry which is preliminary data.</text>
</comment>
<dbReference type="GO" id="GO:0005524">
    <property type="term" value="F:ATP binding"/>
    <property type="evidence" value="ECO:0007669"/>
    <property type="project" value="UniProtKB-KW"/>
</dbReference>
<dbReference type="Gene3D" id="3.40.50.300">
    <property type="entry name" value="P-loop containing nucleotide triphosphate hydrolases"/>
    <property type="match status" value="1"/>
</dbReference>
<protein>
    <submittedName>
        <fullName evidence="5">Spore formation protein</fullName>
    </submittedName>
</protein>
<dbReference type="RefSeq" id="WP_002699472.1">
    <property type="nucleotide sequence ID" value="NZ_AAWS01000023.1"/>
</dbReference>
<dbReference type="eggNOG" id="COG0464">
    <property type="taxonomic scope" value="Bacteria"/>
</dbReference>
<dbReference type="InterPro" id="IPR003959">
    <property type="entry name" value="ATPase_AAA_core"/>
</dbReference>
<proteinExistence type="inferred from homology"/>
<dbReference type="CDD" id="cd00009">
    <property type="entry name" value="AAA"/>
    <property type="match status" value="1"/>
</dbReference>
<dbReference type="Pfam" id="PF00004">
    <property type="entry name" value="AAA"/>
    <property type="match status" value="1"/>
</dbReference>
<organism evidence="5 6">
    <name type="scientific">Microscilla marina ATCC 23134</name>
    <dbReference type="NCBI Taxonomy" id="313606"/>
    <lineage>
        <taxon>Bacteria</taxon>
        <taxon>Pseudomonadati</taxon>
        <taxon>Bacteroidota</taxon>
        <taxon>Cytophagia</taxon>
        <taxon>Cytophagales</taxon>
        <taxon>Microscillaceae</taxon>
        <taxon>Microscilla</taxon>
    </lineage>
</organism>
<dbReference type="SUPFAM" id="SSF52540">
    <property type="entry name" value="P-loop containing nucleoside triphosphate hydrolases"/>
    <property type="match status" value="1"/>
</dbReference>
<dbReference type="Proteomes" id="UP000004095">
    <property type="component" value="Unassembled WGS sequence"/>
</dbReference>
<dbReference type="OrthoDB" id="9806903at2"/>
<name>A1ZQ61_MICM2</name>
<comment type="similarity">
    <text evidence="1">Belongs to the CbxX/CfxQ family.</text>
</comment>
<evidence type="ECO:0000259" key="4">
    <source>
        <dbReference type="SMART" id="SM00382"/>
    </source>
</evidence>
<reference evidence="5 6" key="1">
    <citation type="submission" date="2007-01" db="EMBL/GenBank/DDBJ databases">
        <authorList>
            <person name="Haygood M."/>
            <person name="Podell S."/>
            <person name="Anderson C."/>
            <person name="Hopkinson B."/>
            <person name="Roe K."/>
            <person name="Barbeau K."/>
            <person name="Gaasterland T."/>
            <person name="Ferriera S."/>
            <person name="Johnson J."/>
            <person name="Kravitz S."/>
            <person name="Beeson K."/>
            <person name="Sutton G."/>
            <person name="Rogers Y.-H."/>
            <person name="Friedman R."/>
            <person name="Frazier M."/>
            <person name="Venter J.C."/>
        </authorList>
    </citation>
    <scope>NUCLEOTIDE SEQUENCE [LARGE SCALE GENOMIC DNA]</scope>
    <source>
        <strain evidence="5 6">ATCC 23134</strain>
    </source>
</reference>
<evidence type="ECO:0000256" key="3">
    <source>
        <dbReference type="ARBA" id="ARBA00022840"/>
    </source>
</evidence>
<evidence type="ECO:0000313" key="6">
    <source>
        <dbReference type="Proteomes" id="UP000004095"/>
    </source>
</evidence>
<dbReference type="Pfam" id="PF17866">
    <property type="entry name" value="AAA_lid_6"/>
    <property type="match status" value="1"/>
</dbReference>
<dbReference type="PRINTS" id="PR00819">
    <property type="entry name" value="CBXCFQXSUPER"/>
</dbReference>
<evidence type="ECO:0000313" key="5">
    <source>
        <dbReference type="EMBL" id="EAY27470.1"/>
    </source>
</evidence>
<keyword evidence="2" id="KW-0547">Nucleotide-binding</keyword>
<evidence type="ECO:0000256" key="1">
    <source>
        <dbReference type="ARBA" id="ARBA00010378"/>
    </source>
</evidence>
<accession>A1ZQ61</accession>
<feature type="domain" description="AAA+ ATPase" evidence="4">
    <location>
        <begin position="209"/>
        <end position="347"/>
    </location>
</feature>
<dbReference type="InterPro" id="IPR003593">
    <property type="entry name" value="AAA+_ATPase"/>
</dbReference>
<dbReference type="InterPro" id="IPR050773">
    <property type="entry name" value="CbxX/CfxQ_RuBisCO_ESX"/>
</dbReference>
<gene>
    <name evidence="5" type="ORF">M23134_06871</name>
</gene>
<dbReference type="PANTHER" id="PTHR43392">
    <property type="entry name" value="AAA-TYPE ATPASE FAMILY PROTEIN / ANKYRIN REPEAT FAMILY PROTEIN"/>
    <property type="match status" value="1"/>
</dbReference>
<dbReference type="GO" id="GO:0016887">
    <property type="term" value="F:ATP hydrolysis activity"/>
    <property type="evidence" value="ECO:0007669"/>
    <property type="project" value="InterPro"/>
</dbReference>
<dbReference type="AlphaFoldDB" id="A1ZQ61"/>
<dbReference type="InterPro" id="IPR027417">
    <property type="entry name" value="P-loop_NTPase"/>
</dbReference>
<dbReference type="PANTHER" id="PTHR43392:SF2">
    <property type="entry name" value="AAA-TYPE ATPASE FAMILY PROTEIN _ ANKYRIN REPEAT FAMILY PROTEIN"/>
    <property type="match status" value="1"/>
</dbReference>
<dbReference type="InterPro" id="IPR000641">
    <property type="entry name" value="CbxX/CfxQ"/>
</dbReference>
<dbReference type="EMBL" id="AAWS01000023">
    <property type="protein sequence ID" value="EAY27470.1"/>
    <property type="molecule type" value="Genomic_DNA"/>
</dbReference>
<dbReference type="SMART" id="SM00382">
    <property type="entry name" value="AAA"/>
    <property type="match status" value="1"/>
</dbReference>
<dbReference type="InterPro" id="IPR041627">
    <property type="entry name" value="AAA_lid_6"/>
</dbReference>
<keyword evidence="6" id="KW-1185">Reference proteome</keyword>
<keyword evidence="3" id="KW-0067">ATP-binding</keyword>
<evidence type="ECO:0000256" key="2">
    <source>
        <dbReference type="ARBA" id="ARBA00022741"/>
    </source>
</evidence>